<dbReference type="Gene3D" id="1.10.1450.10">
    <property type="entry name" value="Tetraspanin"/>
    <property type="match status" value="1"/>
</dbReference>
<evidence type="ECO:0000256" key="4">
    <source>
        <dbReference type="ARBA" id="ARBA00023136"/>
    </source>
</evidence>
<reference evidence="6" key="1">
    <citation type="submission" date="2025-08" db="UniProtKB">
        <authorList>
            <consortium name="Ensembl"/>
        </authorList>
    </citation>
    <scope>IDENTIFICATION</scope>
</reference>
<dbReference type="GO" id="GO:0016020">
    <property type="term" value="C:membrane"/>
    <property type="evidence" value="ECO:0007669"/>
    <property type="project" value="UniProtKB-SubCell"/>
</dbReference>
<dbReference type="Pfam" id="PF00335">
    <property type="entry name" value="Tetraspanin"/>
    <property type="match status" value="1"/>
</dbReference>
<evidence type="ECO:0000256" key="2">
    <source>
        <dbReference type="ARBA" id="ARBA00022692"/>
    </source>
</evidence>
<protein>
    <submittedName>
        <fullName evidence="6">Uncharacterized protein</fullName>
    </submittedName>
</protein>
<evidence type="ECO:0000256" key="1">
    <source>
        <dbReference type="ARBA" id="ARBA00004141"/>
    </source>
</evidence>
<evidence type="ECO:0000313" key="6">
    <source>
        <dbReference type="Ensembl" id="ENSACDP00005007671.1"/>
    </source>
</evidence>
<dbReference type="Proteomes" id="UP000694521">
    <property type="component" value="Unplaced"/>
</dbReference>
<dbReference type="SUPFAM" id="SSF48652">
    <property type="entry name" value="Tetraspanin"/>
    <property type="match status" value="1"/>
</dbReference>
<evidence type="ECO:0000313" key="7">
    <source>
        <dbReference type="Proteomes" id="UP000694521"/>
    </source>
</evidence>
<dbReference type="InterPro" id="IPR018499">
    <property type="entry name" value="Tetraspanin/Peripherin"/>
</dbReference>
<feature type="transmembrane region" description="Helical" evidence="5">
    <location>
        <begin position="116"/>
        <end position="133"/>
    </location>
</feature>
<evidence type="ECO:0000256" key="3">
    <source>
        <dbReference type="ARBA" id="ARBA00022989"/>
    </source>
</evidence>
<reference evidence="6" key="2">
    <citation type="submission" date="2025-09" db="UniProtKB">
        <authorList>
            <consortium name="Ensembl"/>
        </authorList>
    </citation>
    <scope>IDENTIFICATION</scope>
</reference>
<comment type="subcellular location">
    <subcellularLocation>
        <location evidence="1">Membrane</location>
        <topology evidence="1">Multi-pass membrane protein</topology>
    </subcellularLocation>
</comment>
<proteinExistence type="predicted"/>
<dbReference type="AlphaFoldDB" id="A0A8B9IGZ1"/>
<dbReference type="Ensembl" id="ENSACDT00005009248.1">
    <property type="protein sequence ID" value="ENSACDP00005007671.1"/>
    <property type="gene ID" value="ENSACDG00005005636.1"/>
</dbReference>
<name>A0A8B9IGZ1_ANSCY</name>
<keyword evidence="3 5" id="KW-1133">Transmembrane helix</keyword>
<accession>A0A8B9IGZ1</accession>
<keyword evidence="4 5" id="KW-0472">Membrane</keyword>
<evidence type="ECO:0000256" key="5">
    <source>
        <dbReference type="SAM" id="Phobius"/>
    </source>
</evidence>
<organism evidence="6 7">
    <name type="scientific">Anser cygnoides</name>
    <name type="common">Swan goose</name>
    <dbReference type="NCBI Taxonomy" id="8845"/>
    <lineage>
        <taxon>Eukaryota</taxon>
        <taxon>Metazoa</taxon>
        <taxon>Chordata</taxon>
        <taxon>Craniata</taxon>
        <taxon>Vertebrata</taxon>
        <taxon>Euteleostomi</taxon>
        <taxon>Archelosauria</taxon>
        <taxon>Archosauria</taxon>
        <taxon>Dinosauria</taxon>
        <taxon>Saurischia</taxon>
        <taxon>Theropoda</taxon>
        <taxon>Coelurosauria</taxon>
        <taxon>Aves</taxon>
        <taxon>Neognathae</taxon>
        <taxon>Galloanserae</taxon>
        <taxon>Anseriformes</taxon>
        <taxon>Anatidae</taxon>
        <taxon>Anserinae</taxon>
        <taxon>Anser</taxon>
    </lineage>
</organism>
<keyword evidence="2 5" id="KW-0812">Transmembrane</keyword>
<sequence>CCARTTNTSFRRLSFLSLAGWLTMSHLFYQYNGTHSQAPSSRAVDVVQKRLRCCGVQNYTDWLKTASASWHLLAEKTRVPGSCCKEKYSVCRGELHQLEQLFQEGCLRKLEDQLDFAMLYLFCCCIVLIFSFYEKLYGGLLYA</sequence>
<dbReference type="InterPro" id="IPR008952">
    <property type="entry name" value="Tetraspanin_EC2_sf"/>
</dbReference>
<keyword evidence="7" id="KW-1185">Reference proteome</keyword>